<feature type="transmembrane region" description="Helical" evidence="1">
    <location>
        <begin position="67"/>
        <end position="86"/>
    </location>
</feature>
<reference evidence="2 3" key="1">
    <citation type="submission" date="2017-07" db="EMBL/GenBank/DDBJ databases">
        <title>Fictibacillus sp. nov. GDSW-R2A3 Genome sequencing and assembly.</title>
        <authorList>
            <person name="Mayilraj S."/>
        </authorList>
    </citation>
    <scope>NUCLEOTIDE SEQUENCE [LARGE SCALE GENOMIC DNA]</scope>
    <source>
        <strain evidence="2 3">GDSW-R2A3</strain>
    </source>
</reference>
<sequence length="172" mass="19725">MLEVAPGAFTLIFIGILYYKKLKLTWLSYTIITMLIIITFIGGHFTYDNVPWFTDLKEVFGWKRNPYDRFGHFLKGLLIIVFREVLLKETSLNKGAWLQILSLSLVMTVAACYEIIEFIAAKILGRSAEDFQGMQGDLWDSQWDMSLALAGSLLTLIILTKIHDKVLKRQIS</sequence>
<dbReference type="InterPro" id="IPR014509">
    <property type="entry name" value="YjdF-like"/>
</dbReference>
<accession>A0A235FF63</accession>
<gene>
    <name evidence="2" type="ORF">CGZ90_01690</name>
</gene>
<dbReference type="Proteomes" id="UP000215059">
    <property type="component" value="Unassembled WGS sequence"/>
</dbReference>
<dbReference type="EMBL" id="NOII01000001">
    <property type="protein sequence ID" value="OYD59789.1"/>
    <property type="molecule type" value="Genomic_DNA"/>
</dbReference>
<dbReference type="AlphaFoldDB" id="A0A235FF63"/>
<keyword evidence="1" id="KW-0472">Membrane</keyword>
<proteinExistence type="predicted"/>
<keyword evidence="3" id="KW-1185">Reference proteome</keyword>
<name>A0A235FF63_9BACL</name>
<keyword evidence="1" id="KW-1133">Transmembrane helix</keyword>
<dbReference type="OrthoDB" id="9786473at2"/>
<evidence type="ECO:0000313" key="2">
    <source>
        <dbReference type="EMBL" id="OYD59789.1"/>
    </source>
</evidence>
<feature type="transmembrane region" description="Helical" evidence="1">
    <location>
        <begin position="98"/>
        <end position="125"/>
    </location>
</feature>
<feature type="transmembrane region" description="Helical" evidence="1">
    <location>
        <begin position="26"/>
        <end position="47"/>
    </location>
</feature>
<dbReference type="InterPro" id="IPR058534">
    <property type="entry name" value="YjdF"/>
</dbReference>
<comment type="caution">
    <text evidence="2">The sequence shown here is derived from an EMBL/GenBank/DDBJ whole genome shotgun (WGS) entry which is preliminary data.</text>
</comment>
<evidence type="ECO:0000256" key="1">
    <source>
        <dbReference type="SAM" id="Phobius"/>
    </source>
</evidence>
<dbReference type="Pfam" id="PF09997">
    <property type="entry name" value="DUF2238"/>
    <property type="match status" value="1"/>
</dbReference>
<protein>
    <recommendedName>
        <fullName evidence="4">DUF2238 domain-containing protein</fullName>
    </recommendedName>
</protein>
<evidence type="ECO:0000313" key="3">
    <source>
        <dbReference type="Proteomes" id="UP000215059"/>
    </source>
</evidence>
<feature type="transmembrane region" description="Helical" evidence="1">
    <location>
        <begin position="145"/>
        <end position="162"/>
    </location>
</feature>
<dbReference type="PIRSF" id="PIRSF020606">
    <property type="entry name" value="UCP020606"/>
    <property type="match status" value="1"/>
</dbReference>
<organism evidence="2 3">
    <name type="scientific">Fictibacillus aquaticus</name>
    <dbReference type="NCBI Taxonomy" id="2021314"/>
    <lineage>
        <taxon>Bacteria</taxon>
        <taxon>Bacillati</taxon>
        <taxon>Bacillota</taxon>
        <taxon>Bacilli</taxon>
        <taxon>Bacillales</taxon>
        <taxon>Fictibacillaceae</taxon>
        <taxon>Fictibacillus</taxon>
    </lineage>
</organism>
<keyword evidence="1" id="KW-0812">Transmembrane</keyword>
<evidence type="ECO:0008006" key="4">
    <source>
        <dbReference type="Google" id="ProtNLM"/>
    </source>
</evidence>